<dbReference type="Gene3D" id="2.170.270.10">
    <property type="entry name" value="SET domain"/>
    <property type="match status" value="1"/>
</dbReference>
<dbReference type="CDD" id="cd08161">
    <property type="entry name" value="SET"/>
    <property type="match status" value="1"/>
</dbReference>
<evidence type="ECO:0000259" key="1">
    <source>
        <dbReference type="PROSITE" id="PS50280"/>
    </source>
</evidence>
<feature type="domain" description="SET" evidence="1">
    <location>
        <begin position="8"/>
        <end position="107"/>
    </location>
</feature>
<dbReference type="InterPro" id="IPR046341">
    <property type="entry name" value="SET_dom_sf"/>
</dbReference>
<dbReference type="AlphaFoldDB" id="A0A370DRV0"/>
<dbReference type="SMART" id="SM00317">
    <property type="entry name" value="SET"/>
    <property type="match status" value="1"/>
</dbReference>
<dbReference type="Pfam" id="PF00856">
    <property type="entry name" value="SET"/>
    <property type="match status" value="1"/>
</dbReference>
<comment type="caution">
    <text evidence="2">The sequence shown here is derived from an EMBL/GenBank/DDBJ whole genome shotgun (WGS) entry which is preliminary data.</text>
</comment>
<protein>
    <submittedName>
        <fullName evidence="2">SET domain-containing protein-lysine N-methyltransferase</fullName>
    </submittedName>
</protein>
<dbReference type="SUPFAM" id="SSF82199">
    <property type="entry name" value="SET domain"/>
    <property type="match status" value="1"/>
</dbReference>
<organism evidence="2 3">
    <name type="scientific">endosymbiont of Escarpia spicata</name>
    <dbReference type="NCBI Taxonomy" id="2200908"/>
    <lineage>
        <taxon>Bacteria</taxon>
        <taxon>Pseudomonadati</taxon>
        <taxon>Pseudomonadota</taxon>
        <taxon>Gammaproteobacteria</taxon>
        <taxon>sulfur-oxidizing symbionts</taxon>
    </lineage>
</organism>
<accession>A0A370DRV0</accession>
<dbReference type="GO" id="GO:0032259">
    <property type="term" value="P:methylation"/>
    <property type="evidence" value="ECO:0007669"/>
    <property type="project" value="UniProtKB-KW"/>
</dbReference>
<name>A0A370DRV0_9GAMM</name>
<gene>
    <name evidence="2" type="ORF">DIZ78_04620</name>
</gene>
<dbReference type="InterPro" id="IPR001214">
    <property type="entry name" value="SET_dom"/>
</dbReference>
<proteinExistence type="predicted"/>
<dbReference type="Proteomes" id="UP000254771">
    <property type="component" value="Unassembled WGS sequence"/>
</dbReference>
<dbReference type="EMBL" id="QFXE01000005">
    <property type="protein sequence ID" value="RDH87829.1"/>
    <property type="molecule type" value="Genomic_DNA"/>
</dbReference>
<evidence type="ECO:0000313" key="3">
    <source>
        <dbReference type="Proteomes" id="UP000254771"/>
    </source>
</evidence>
<dbReference type="PROSITE" id="PS50280">
    <property type="entry name" value="SET"/>
    <property type="match status" value="1"/>
</dbReference>
<evidence type="ECO:0000313" key="2">
    <source>
        <dbReference type="EMBL" id="RDH87829.1"/>
    </source>
</evidence>
<dbReference type="GO" id="GO:0008168">
    <property type="term" value="F:methyltransferase activity"/>
    <property type="evidence" value="ECO:0007669"/>
    <property type="project" value="UniProtKB-KW"/>
</dbReference>
<reference evidence="2 3" key="1">
    <citation type="journal article" date="2018" name="ISME J.">
        <title>Endosymbiont genomes yield clues of tubeworm success.</title>
        <authorList>
            <person name="Li Y."/>
            <person name="Liles M.R."/>
            <person name="Halanych K.M."/>
        </authorList>
    </citation>
    <scope>NUCLEOTIDE SEQUENCE [LARGE SCALE GENOMIC DNA]</scope>
    <source>
        <strain evidence="2">A1462</strain>
    </source>
</reference>
<sequence length="112" mass="12570">MAGRKKQPRLGNLVFKAPSTIHGTGLFAKVDINKGQQIGTYEGPTAKRDGTYVLWVFEEGEEPVGRSGRNLLRYLNHEDEGNAEFDGFDLFALRDINTGDEITFDYGGWEEE</sequence>
<keyword evidence="3" id="KW-1185">Reference proteome</keyword>